<name>A0A9P8I7N9_9PEZI</name>
<dbReference type="OrthoDB" id="439046at2759"/>
<dbReference type="AlphaFoldDB" id="A0A9P8I7N9"/>
<comment type="caution">
    <text evidence="1">The sequence shown here is derived from an EMBL/GenBank/DDBJ whole genome shotgun (WGS) entry which is preliminary data.</text>
</comment>
<dbReference type="EMBL" id="JAGHQL010000087">
    <property type="protein sequence ID" value="KAH0539063.1"/>
    <property type="molecule type" value="Genomic_DNA"/>
</dbReference>
<organism evidence="1 2">
    <name type="scientific">Glutinoglossum americanum</name>
    <dbReference type="NCBI Taxonomy" id="1670608"/>
    <lineage>
        <taxon>Eukaryota</taxon>
        <taxon>Fungi</taxon>
        <taxon>Dikarya</taxon>
        <taxon>Ascomycota</taxon>
        <taxon>Pezizomycotina</taxon>
        <taxon>Geoglossomycetes</taxon>
        <taxon>Geoglossales</taxon>
        <taxon>Geoglossaceae</taxon>
        <taxon>Glutinoglossum</taxon>
    </lineage>
</organism>
<dbReference type="Proteomes" id="UP000698800">
    <property type="component" value="Unassembled WGS sequence"/>
</dbReference>
<accession>A0A9P8I7N9</accession>
<evidence type="ECO:0000313" key="2">
    <source>
        <dbReference type="Proteomes" id="UP000698800"/>
    </source>
</evidence>
<keyword evidence="2" id="KW-1185">Reference proteome</keyword>
<proteinExistence type="predicted"/>
<reference evidence="1" key="1">
    <citation type="submission" date="2021-03" db="EMBL/GenBank/DDBJ databases">
        <title>Comparative genomics and phylogenomic investigation of the class Geoglossomycetes provide insights into ecological specialization and systematics.</title>
        <authorList>
            <person name="Melie T."/>
            <person name="Pirro S."/>
            <person name="Miller A.N."/>
            <person name="Quandt A."/>
        </authorList>
    </citation>
    <scope>NUCLEOTIDE SEQUENCE</scope>
    <source>
        <strain evidence="1">GBOQ0MN5Z8</strain>
    </source>
</reference>
<evidence type="ECO:0000313" key="1">
    <source>
        <dbReference type="EMBL" id="KAH0539063.1"/>
    </source>
</evidence>
<sequence>MFRPAFIRPLVQACSKSATAAARNELLKRIYKPFAELVPGSPEYIALAHSGRVWEDFHNPFDIEPYLEVQSKMKEQLDTIDAWKAFLVQHRLKEKLTNALTNEYAHQSTAIEGNPLFIGDSVIIEDNLAKDFFQSLKSGRYKSLNLNELAKISFPHPQSLLPGKDHYQIAEMRNHLIASKSTTDTAFTKPGTAGLTLEEIHALSKILLIDTESVELYRLG</sequence>
<gene>
    <name evidence="1" type="ORF">FGG08_004361</name>
</gene>
<protein>
    <submittedName>
        <fullName evidence="1">Uncharacterized protein</fullName>
    </submittedName>
</protein>